<gene>
    <name evidence="3" type="ORF">FM119_09330</name>
</gene>
<evidence type="ECO:0008006" key="5">
    <source>
        <dbReference type="Google" id="ProtNLM"/>
    </source>
</evidence>
<feature type="chain" id="PRO_5038508351" description="Iron ABC transporter ATP-binding protein" evidence="2">
    <location>
        <begin position="33"/>
        <end position="212"/>
    </location>
</feature>
<keyword evidence="2" id="KW-0732">Signal</keyword>
<evidence type="ECO:0000313" key="3">
    <source>
        <dbReference type="EMBL" id="SJN35256.1"/>
    </source>
</evidence>
<accession>A0A1R4JT98</accession>
<dbReference type="PROSITE" id="PS51257">
    <property type="entry name" value="PROKAR_LIPOPROTEIN"/>
    <property type="match status" value="1"/>
</dbReference>
<feature type="region of interest" description="Disordered" evidence="1">
    <location>
        <begin position="30"/>
        <end position="74"/>
    </location>
</feature>
<feature type="compositionally biased region" description="Low complexity" evidence="1">
    <location>
        <begin position="30"/>
        <end position="72"/>
    </location>
</feature>
<reference evidence="4" key="1">
    <citation type="submission" date="2017-02" db="EMBL/GenBank/DDBJ databases">
        <authorList>
            <person name="Dridi B."/>
        </authorList>
    </citation>
    <scope>NUCLEOTIDE SEQUENCE [LARGE SCALE GENOMIC DNA]</scope>
    <source>
        <strain evidence="4">EB411</strain>
    </source>
</reference>
<protein>
    <recommendedName>
        <fullName evidence="5">Iron ABC transporter ATP-binding protein</fullName>
    </recommendedName>
</protein>
<dbReference type="RefSeq" id="WP_087137443.1">
    <property type="nucleotide sequence ID" value="NZ_FUKR01000053.1"/>
</dbReference>
<keyword evidence="4" id="KW-1185">Reference proteome</keyword>
<evidence type="ECO:0000313" key="4">
    <source>
        <dbReference type="Proteomes" id="UP000196778"/>
    </source>
</evidence>
<dbReference type="EMBL" id="FUKR01000053">
    <property type="protein sequence ID" value="SJN35256.1"/>
    <property type="molecule type" value="Genomic_DNA"/>
</dbReference>
<evidence type="ECO:0000256" key="1">
    <source>
        <dbReference type="SAM" id="MobiDB-lite"/>
    </source>
</evidence>
<dbReference type="AlphaFoldDB" id="A0A1R4JT98"/>
<organism evidence="3 4">
    <name type="scientific">Mycetocola reblochoni REB411</name>
    <dbReference type="NCBI Taxonomy" id="1255698"/>
    <lineage>
        <taxon>Bacteria</taxon>
        <taxon>Bacillati</taxon>
        <taxon>Actinomycetota</taxon>
        <taxon>Actinomycetes</taxon>
        <taxon>Micrococcales</taxon>
        <taxon>Microbacteriaceae</taxon>
        <taxon>Mycetocola</taxon>
    </lineage>
</organism>
<proteinExistence type="predicted"/>
<name>A0A1R4JT98_9MICO</name>
<dbReference type="OrthoDB" id="5122815at2"/>
<sequence length="212" mass="21950">MATRSVSPARRVATTLALAAATGLLLTSCAQGTPSAAPTTPTAEPTEAAPATESAAPEETATAEPTEAAPESQAIDIPCSELISNQQMYDYNANVSLLDTVTLSGTSNVSTIQELGGLTCQWVNATSEETIDVGVAKLDDASIENLKNIAITRSSSVPTYREGGAEEGYFSTAGKEAQVFVGDYWIALHSELFLEPGDPQPLVADVIASLNG</sequence>
<evidence type="ECO:0000256" key="2">
    <source>
        <dbReference type="SAM" id="SignalP"/>
    </source>
</evidence>
<feature type="signal peptide" evidence="2">
    <location>
        <begin position="1"/>
        <end position="32"/>
    </location>
</feature>
<dbReference type="Proteomes" id="UP000196778">
    <property type="component" value="Unassembled WGS sequence"/>
</dbReference>